<comment type="caution">
    <text evidence="1">The sequence shown here is derived from an EMBL/GenBank/DDBJ whole genome shotgun (WGS) entry which is preliminary data.</text>
</comment>
<organism evidence="1 2">
    <name type="scientific">Sandarakinorhabdus glacialis</name>
    <dbReference type="NCBI Taxonomy" id="1614636"/>
    <lineage>
        <taxon>Bacteria</taxon>
        <taxon>Pseudomonadati</taxon>
        <taxon>Pseudomonadota</taxon>
        <taxon>Alphaproteobacteria</taxon>
        <taxon>Sphingomonadales</taxon>
        <taxon>Sphingosinicellaceae</taxon>
        <taxon>Sandarakinorhabdus</taxon>
    </lineage>
</organism>
<sequence>MNPFEMVVLIILIVTIGRVLGGRFGKRGGRAQALFDTGGDGVSVAEAARLKAEVTRLNERIQVLERLATDPAKRLSDEIESLKNK</sequence>
<protein>
    <submittedName>
        <fullName evidence="1">Uncharacterized protein</fullName>
    </submittedName>
</protein>
<evidence type="ECO:0000313" key="1">
    <source>
        <dbReference type="EMBL" id="GGE11583.1"/>
    </source>
</evidence>
<keyword evidence="2" id="KW-1185">Reference proteome</keyword>
<dbReference type="RefSeq" id="WP_188762555.1">
    <property type="nucleotide sequence ID" value="NZ_BMJM01000005.1"/>
</dbReference>
<dbReference type="EMBL" id="BMJM01000005">
    <property type="protein sequence ID" value="GGE11583.1"/>
    <property type="molecule type" value="Genomic_DNA"/>
</dbReference>
<gene>
    <name evidence="1" type="ORF">GCM10011529_17400</name>
</gene>
<accession>A0A916ZT92</accession>
<reference evidence="1" key="1">
    <citation type="journal article" date="2014" name="Int. J. Syst. Evol. Microbiol.">
        <title>Complete genome sequence of Corynebacterium casei LMG S-19264T (=DSM 44701T), isolated from a smear-ripened cheese.</title>
        <authorList>
            <consortium name="US DOE Joint Genome Institute (JGI-PGF)"/>
            <person name="Walter F."/>
            <person name="Albersmeier A."/>
            <person name="Kalinowski J."/>
            <person name="Ruckert C."/>
        </authorList>
    </citation>
    <scope>NUCLEOTIDE SEQUENCE</scope>
    <source>
        <strain evidence="1">CGMCC 1.15519</strain>
    </source>
</reference>
<dbReference type="Proteomes" id="UP000635071">
    <property type="component" value="Unassembled WGS sequence"/>
</dbReference>
<evidence type="ECO:0000313" key="2">
    <source>
        <dbReference type="Proteomes" id="UP000635071"/>
    </source>
</evidence>
<dbReference type="AlphaFoldDB" id="A0A916ZT92"/>
<name>A0A916ZT92_9SPHN</name>
<reference evidence="1" key="2">
    <citation type="submission" date="2020-09" db="EMBL/GenBank/DDBJ databases">
        <authorList>
            <person name="Sun Q."/>
            <person name="Zhou Y."/>
        </authorList>
    </citation>
    <scope>NUCLEOTIDE SEQUENCE</scope>
    <source>
        <strain evidence="1">CGMCC 1.15519</strain>
    </source>
</reference>
<proteinExistence type="predicted"/>